<proteinExistence type="predicted"/>
<keyword evidence="2" id="KW-1185">Reference proteome</keyword>
<sequence>MATYNLKIDIGGCLLGRQTFLFDLDEGALDYIQQAAGTNDCNQSIIDFLTNCVEQKVIELNVEELKTKDVDITVSIPKRNIQFSTSVQSINVQNVNENKDENHIMQIQNNSQINTNHVEPLSNENNHNSSWTEGITKFLLERYSKWMSYVGPMKKLKKKN</sequence>
<organism evidence="1 2">
    <name type="scientific">Macrosiphum euphorbiae</name>
    <name type="common">potato aphid</name>
    <dbReference type="NCBI Taxonomy" id="13131"/>
    <lineage>
        <taxon>Eukaryota</taxon>
        <taxon>Metazoa</taxon>
        <taxon>Ecdysozoa</taxon>
        <taxon>Arthropoda</taxon>
        <taxon>Hexapoda</taxon>
        <taxon>Insecta</taxon>
        <taxon>Pterygota</taxon>
        <taxon>Neoptera</taxon>
        <taxon>Paraneoptera</taxon>
        <taxon>Hemiptera</taxon>
        <taxon>Sternorrhyncha</taxon>
        <taxon>Aphidomorpha</taxon>
        <taxon>Aphidoidea</taxon>
        <taxon>Aphididae</taxon>
        <taxon>Macrosiphini</taxon>
        <taxon>Macrosiphum</taxon>
    </lineage>
</organism>
<dbReference type="Proteomes" id="UP001160148">
    <property type="component" value="Unassembled WGS sequence"/>
</dbReference>
<evidence type="ECO:0000313" key="2">
    <source>
        <dbReference type="Proteomes" id="UP001160148"/>
    </source>
</evidence>
<accession>A0AAV0XBC4</accession>
<evidence type="ECO:0000313" key="1">
    <source>
        <dbReference type="EMBL" id="CAI6365392.1"/>
    </source>
</evidence>
<protein>
    <submittedName>
        <fullName evidence="1">Uncharacterized protein</fullName>
    </submittedName>
</protein>
<gene>
    <name evidence="1" type="ORF">MEUPH1_LOCUS20113</name>
</gene>
<dbReference type="AlphaFoldDB" id="A0AAV0XBC4"/>
<comment type="caution">
    <text evidence="1">The sequence shown here is derived from an EMBL/GenBank/DDBJ whole genome shotgun (WGS) entry which is preliminary data.</text>
</comment>
<reference evidence="1 2" key="1">
    <citation type="submission" date="2023-01" db="EMBL/GenBank/DDBJ databases">
        <authorList>
            <person name="Whitehead M."/>
        </authorList>
    </citation>
    <scope>NUCLEOTIDE SEQUENCE [LARGE SCALE GENOMIC DNA]</scope>
</reference>
<dbReference type="EMBL" id="CARXXK010000004">
    <property type="protein sequence ID" value="CAI6365392.1"/>
    <property type="molecule type" value="Genomic_DNA"/>
</dbReference>
<name>A0AAV0XBC4_9HEMI</name>